<keyword evidence="2" id="KW-0812">Transmembrane</keyword>
<dbReference type="EMBL" id="CP144098">
    <property type="protein sequence ID" value="WWC85493.1"/>
    <property type="molecule type" value="Genomic_DNA"/>
</dbReference>
<feature type="region of interest" description="Disordered" evidence="1">
    <location>
        <begin position="376"/>
        <end position="421"/>
    </location>
</feature>
<keyword evidence="4" id="KW-1185">Reference proteome</keyword>
<feature type="transmembrane region" description="Helical" evidence="2">
    <location>
        <begin position="100"/>
        <end position="125"/>
    </location>
</feature>
<name>A0AAX4JKU8_9TREE</name>
<feature type="region of interest" description="Disordered" evidence="1">
    <location>
        <begin position="512"/>
        <end position="556"/>
    </location>
</feature>
<proteinExistence type="predicted"/>
<dbReference type="AlphaFoldDB" id="A0AAX4JKU8"/>
<feature type="transmembrane region" description="Helical" evidence="2">
    <location>
        <begin position="197"/>
        <end position="218"/>
    </location>
</feature>
<feature type="compositionally biased region" description="Low complexity" evidence="1">
    <location>
        <begin position="376"/>
        <end position="387"/>
    </location>
</feature>
<feature type="compositionally biased region" description="Polar residues" evidence="1">
    <location>
        <begin position="540"/>
        <end position="555"/>
    </location>
</feature>
<feature type="region of interest" description="Disordered" evidence="1">
    <location>
        <begin position="572"/>
        <end position="609"/>
    </location>
</feature>
<dbReference type="GeneID" id="91091029"/>
<organism evidence="3 4">
    <name type="scientific">Kwoniella dendrophila CBS 6074</name>
    <dbReference type="NCBI Taxonomy" id="1295534"/>
    <lineage>
        <taxon>Eukaryota</taxon>
        <taxon>Fungi</taxon>
        <taxon>Dikarya</taxon>
        <taxon>Basidiomycota</taxon>
        <taxon>Agaricomycotina</taxon>
        <taxon>Tremellomycetes</taxon>
        <taxon>Tremellales</taxon>
        <taxon>Cryptococcaceae</taxon>
        <taxon>Kwoniella</taxon>
    </lineage>
</organism>
<dbReference type="RefSeq" id="XP_066072256.1">
    <property type="nucleotide sequence ID" value="XM_066216159.1"/>
</dbReference>
<feature type="transmembrane region" description="Helical" evidence="2">
    <location>
        <begin position="62"/>
        <end position="80"/>
    </location>
</feature>
<feature type="compositionally biased region" description="Basic and acidic residues" evidence="1">
    <location>
        <begin position="572"/>
        <end position="585"/>
    </location>
</feature>
<feature type="compositionally biased region" description="Polar residues" evidence="1">
    <location>
        <begin position="512"/>
        <end position="521"/>
    </location>
</feature>
<gene>
    <name evidence="3" type="ORF">L201_000357</name>
</gene>
<dbReference type="Proteomes" id="UP001355207">
    <property type="component" value="Chromosome 1"/>
</dbReference>
<keyword evidence="2" id="KW-1133">Transmembrane helix</keyword>
<sequence>MQNVSVILNKRDKIGLEYMSGPFFLGFAFECFGMGIVLILSINYFLSIVLQPKSPHESSRRLGVTLVAISLVFNLAQTAVDLARGWDMFATNFANIQGLLVATPTFFISPFLGLIPTTLTQLFLLRRITLFISSLDLLWPKLAHPITKYTFSCAIGFAILTSFVTGTISSVLVWKSGNLINLSRAGHKNFVKAEQTWLATSTAVDITLSLVLSIELWWARQKLGMQGGSMREIVTRLILVTCHGGLAVSGLQLASILFYNYWRFNAFCYLPILFLPKVYNITLILSLSVPHSTEFAPNPSHVFSLPTITDTRAGSPPNDLRAPTPRDVDEANLMHKEMMGGQGNIEETYKPISPGNTQIQPQYVNEWSEKRGINRWPTWSTSATPPTQIRNRHSIPKPSTYKRFSFDDRIDEERRPSDPNSICLLIPKEMFPNPSTSGSSPLDTILPSPPPTSITVQRSHSLSSSMTCRRPISMSFEAPSPSQERLLKYPQPYNTSFDFSHSNPFDISVSRTYSDSLSSPLSKGVSPHQDEVNVERRRSSLGNNDIETQEIPQNHQTREEIAEEQINVELEGIRHKRDEEGERIKGGSLDFMDISKGEPDSAQSKQNQL</sequence>
<reference evidence="3 4" key="1">
    <citation type="submission" date="2024-01" db="EMBL/GenBank/DDBJ databases">
        <title>Comparative genomics of Cryptococcus and Kwoniella reveals pathogenesis evolution and contrasting modes of karyotype evolution via chromosome fusion or intercentromeric recombination.</title>
        <authorList>
            <person name="Coelho M.A."/>
            <person name="David-Palma M."/>
            <person name="Shea T."/>
            <person name="Bowers K."/>
            <person name="McGinley-Smith S."/>
            <person name="Mohammad A.W."/>
            <person name="Gnirke A."/>
            <person name="Yurkov A.M."/>
            <person name="Nowrousian M."/>
            <person name="Sun S."/>
            <person name="Cuomo C.A."/>
            <person name="Heitman J."/>
        </authorList>
    </citation>
    <scope>NUCLEOTIDE SEQUENCE [LARGE SCALE GENOMIC DNA]</scope>
    <source>
        <strain evidence="3 4">CBS 6074</strain>
    </source>
</reference>
<feature type="compositionally biased region" description="Basic and acidic residues" evidence="1">
    <location>
        <begin position="404"/>
        <end position="417"/>
    </location>
</feature>
<accession>A0AAX4JKU8</accession>
<evidence type="ECO:0000313" key="4">
    <source>
        <dbReference type="Proteomes" id="UP001355207"/>
    </source>
</evidence>
<keyword evidence="2" id="KW-0472">Membrane</keyword>
<protein>
    <submittedName>
        <fullName evidence="3">Uncharacterized protein</fullName>
    </submittedName>
</protein>
<evidence type="ECO:0000256" key="2">
    <source>
        <dbReference type="SAM" id="Phobius"/>
    </source>
</evidence>
<evidence type="ECO:0000313" key="3">
    <source>
        <dbReference type="EMBL" id="WWC85493.1"/>
    </source>
</evidence>
<feature type="transmembrane region" description="Helical" evidence="2">
    <location>
        <begin position="23"/>
        <end position="50"/>
    </location>
</feature>
<feature type="transmembrane region" description="Helical" evidence="2">
    <location>
        <begin position="146"/>
        <end position="174"/>
    </location>
</feature>
<evidence type="ECO:0000256" key="1">
    <source>
        <dbReference type="SAM" id="MobiDB-lite"/>
    </source>
</evidence>
<feature type="compositionally biased region" description="Basic and acidic residues" evidence="1">
    <location>
        <begin position="528"/>
        <end position="538"/>
    </location>
</feature>
<feature type="transmembrane region" description="Helical" evidence="2">
    <location>
        <begin position="238"/>
        <end position="262"/>
    </location>
</feature>